<organism evidence="4 5">
    <name type="scientific">Branchiostoma floridae</name>
    <name type="common">Florida lancelet</name>
    <name type="synonym">Amphioxus</name>
    <dbReference type="NCBI Taxonomy" id="7739"/>
    <lineage>
        <taxon>Eukaryota</taxon>
        <taxon>Metazoa</taxon>
        <taxon>Chordata</taxon>
        <taxon>Cephalochordata</taxon>
        <taxon>Leptocardii</taxon>
        <taxon>Amphioxiformes</taxon>
        <taxon>Branchiostomatidae</taxon>
        <taxon>Branchiostoma</taxon>
    </lineage>
</organism>
<evidence type="ECO:0000256" key="1">
    <source>
        <dbReference type="ARBA" id="ARBA00022473"/>
    </source>
</evidence>
<sequence>MAPQGNRSRGSDESYWCFQADTKVQLRDSSKVAMKDLKPGDSVKVVKKDGGLAYSPYLAMLHFEPDENATFLQIYIDGEKGPISLTPDHLIYATKNPQEILESPILAKNVEEGMFVFVADEESGKVAPAKVRGVREVEATGYCAPLTEEGTIMADGVAASCYADFDHGLSHMAFWPLRLLYWVMSTLGFGGKGEDVTKVGIHWYAKALMKVNNVLFHVQPAMAV</sequence>
<dbReference type="InterPro" id="IPR036844">
    <property type="entry name" value="Hint_dom_sf"/>
</dbReference>
<reference evidence="4" key="1">
    <citation type="journal article" date="2020" name="Nat. Ecol. Evol.">
        <title>Deeply conserved synteny resolves early events in vertebrate evolution.</title>
        <authorList>
            <person name="Simakov O."/>
            <person name="Marletaz F."/>
            <person name="Yue J.X."/>
            <person name="O'Connell B."/>
            <person name="Jenkins J."/>
            <person name="Brandt A."/>
            <person name="Calef R."/>
            <person name="Tung C.H."/>
            <person name="Huang T.K."/>
            <person name="Schmutz J."/>
            <person name="Satoh N."/>
            <person name="Yu J.K."/>
            <person name="Putnam N.H."/>
            <person name="Green R.E."/>
            <person name="Rokhsar D.S."/>
        </authorList>
    </citation>
    <scope>NUCLEOTIDE SEQUENCE [LARGE SCALE GENOMIC DNA]</scope>
    <source>
        <strain evidence="4">S238N-H82</strain>
    </source>
</reference>
<dbReference type="GO" id="GO:0016540">
    <property type="term" value="P:protein autoprocessing"/>
    <property type="evidence" value="ECO:0007669"/>
    <property type="project" value="InterPro"/>
</dbReference>
<dbReference type="GO" id="GO:0007267">
    <property type="term" value="P:cell-cell signaling"/>
    <property type="evidence" value="ECO:0007669"/>
    <property type="project" value="InterPro"/>
</dbReference>
<dbReference type="Gene3D" id="2.170.16.10">
    <property type="entry name" value="Hedgehog/Intein (Hint) domain"/>
    <property type="match status" value="1"/>
</dbReference>
<keyword evidence="4" id="KW-1185">Reference proteome</keyword>
<dbReference type="AlphaFoldDB" id="A0A9J7MNC0"/>
<dbReference type="GO" id="GO:0005113">
    <property type="term" value="F:patched binding"/>
    <property type="evidence" value="ECO:0000318"/>
    <property type="project" value="GO_Central"/>
</dbReference>
<dbReference type="OMA" id="HKDANIM"/>
<dbReference type="OrthoDB" id="5212at2759"/>
<feature type="domain" description="Hint" evidence="3">
    <location>
        <begin position="15"/>
        <end position="120"/>
    </location>
</feature>
<keyword evidence="2" id="KW-0732">Signal</keyword>
<proteinExistence type="predicted"/>
<dbReference type="CDD" id="cd00081">
    <property type="entry name" value="Hint"/>
    <property type="match status" value="1"/>
</dbReference>
<accession>A0A9J7MNC0</accession>
<dbReference type="Pfam" id="PF01079">
    <property type="entry name" value="Hint"/>
    <property type="match status" value="1"/>
</dbReference>
<evidence type="ECO:0000313" key="4">
    <source>
        <dbReference type="Proteomes" id="UP000001554"/>
    </source>
</evidence>
<evidence type="ECO:0000256" key="2">
    <source>
        <dbReference type="ARBA" id="ARBA00022729"/>
    </source>
</evidence>
<evidence type="ECO:0000313" key="5">
    <source>
        <dbReference type="RefSeq" id="XP_035673099.1"/>
    </source>
</evidence>
<keyword evidence="1" id="KW-0217">Developmental protein</keyword>
<dbReference type="InterPro" id="IPR001657">
    <property type="entry name" value="Hedgehog"/>
</dbReference>
<dbReference type="GO" id="GO:0007224">
    <property type="term" value="P:smoothened signaling pathway"/>
    <property type="evidence" value="ECO:0000318"/>
    <property type="project" value="GO_Central"/>
</dbReference>
<dbReference type="KEGG" id="bfo:118413679"/>
<dbReference type="InterPro" id="IPR050387">
    <property type="entry name" value="Hedgehog_Signaling"/>
</dbReference>
<dbReference type="GO" id="GO:0005615">
    <property type="term" value="C:extracellular space"/>
    <property type="evidence" value="ECO:0000318"/>
    <property type="project" value="GO_Central"/>
</dbReference>
<dbReference type="InterPro" id="IPR003587">
    <property type="entry name" value="Hint_dom_N"/>
</dbReference>
<name>A0A9J7MNC0_BRAFL</name>
<gene>
    <name evidence="5" type="primary">LOC118413679</name>
</gene>
<dbReference type="SUPFAM" id="SSF51294">
    <property type="entry name" value="Hedgehog/intein (Hint) domain"/>
    <property type="match status" value="1"/>
</dbReference>
<dbReference type="RefSeq" id="XP_035673099.1">
    <property type="nucleotide sequence ID" value="XM_035817206.1"/>
</dbReference>
<dbReference type="InterPro" id="IPR001767">
    <property type="entry name" value="Hedgehog_Hint"/>
</dbReference>
<dbReference type="GO" id="GO:0005509">
    <property type="term" value="F:calcium ion binding"/>
    <property type="evidence" value="ECO:0000318"/>
    <property type="project" value="GO_Central"/>
</dbReference>
<protein>
    <submittedName>
        <fullName evidence="5">Indian hedgehog protein-like</fullName>
    </submittedName>
</protein>
<dbReference type="PRINTS" id="PR00632">
    <property type="entry name" value="SONICHHOG"/>
</dbReference>
<dbReference type="GeneID" id="118413679"/>
<evidence type="ECO:0000259" key="3">
    <source>
        <dbReference type="SMART" id="SM00306"/>
    </source>
</evidence>
<dbReference type="PANTHER" id="PTHR11889">
    <property type="entry name" value="HEDGEHOG"/>
    <property type="match status" value="1"/>
</dbReference>
<dbReference type="PANTHER" id="PTHR11889:SF31">
    <property type="entry name" value="PROTEIN HEDGEHOG"/>
    <property type="match status" value="1"/>
</dbReference>
<dbReference type="GO" id="GO:0010468">
    <property type="term" value="P:regulation of gene expression"/>
    <property type="evidence" value="ECO:0000318"/>
    <property type="project" value="GO_Central"/>
</dbReference>
<dbReference type="GO" id="GO:0001708">
    <property type="term" value="P:cell fate specification"/>
    <property type="evidence" value="ECO:0000318"/>
    <property type="project" value="GO_Central"/>
</dbReference>
<dbReference type="SMART" id="SM00306">
    <property type="entry name" value="HintN"/>
    <property type="match status" value="1"/>
</dbReference>
<reference evidence="5" key="2">
    <citation type="submission" date="2025-08" db="UniProtKB">
        <authorList>
            <consortium name="RefSeq"/>
        </authorList>
    </citation>
    <scope>IDENTIFICATION</scope>
    <source>
        <strain evidence="5">S238N-H82</strain>
        <tissue evidence="5">Testes</tissue>
    </source>
</reference>
<dbReference type="Proteomes" id="UP000001554">
    <property type="component" value="Chromosome 4"/>
</dbReference>